<dbReference type="EMBL" id="KV427605">
    <property type="protein sequence ID" value="KZT13251.1"/>
    <property type="molecule type" value="Genomic_DNA"/>
</dbReference>
<name>A0A165ILN7_9APHY</name>
<reference evidence="2 3" key="1">
    <citation type="journal article" date="2016" name="Mol. Biol. Evol.">
        <title>Comparative Genomics of Early-Diverging Mushroom-Forming Fungi Provides Insights into the Origins of Lignocellulose Decay Capabilities.</title>
        <authorList>
            <person name="Nagy L.G."/>
            <person name="Riley R."/>
            <person name="Tritt A."/>
            <person name="Adam C."/>
            <person name="Daum C."/>
            <person name="Floudas D."/>
            <person name="Sun H."/>
            <person name="Yadav J.S."/>
            <person name="Pangilinan J."/>
            <person name="Larsson K.H."/>
            <person name="Matsuura K."/>
            <person name="Barry K."/>
            <person name="Labutti K."/>
            <person name="Kuo R."/>
            <person name="Ohm R.A."/>
            <person name="Bhattacharya S.S."/>
            <person name="Shirouzu T."/>
            <person name="Yoshinaga Y."/>
            <person name="Martin F.M."/>
            <person name="Grigoriev I.V."/>
            <person name="Hibbett D.S."/>
        </authorList>
    </citation>
    <scope>NUCLEOTIDE SEQUENCE [LARGE SCALE GENOMIC DNA]</scope>
    <source>
        <strain evidence="2 3">93-53</strain>
    </source>
</reference>
<keyword evidence="3" id="KW-1185">Reference proteome</keyword>
<feature type="compositionally biased region" description="Basic residues" evidence="1">
    <location>
        <begin position="227"/>
        <end position="245"/>
    </location>
</feature>
<accession>A0A165ILN7</accession>
<dbReference type="AlphaFoldDB" id="A0A165ILN7"/>
<evidence type="ECO:0000313" key="2">
    <source>
        <dbReference type="EMBL" id="KZT13251.1"/>
    </source>
</evidence>
<dbReference type="InParanoid" id="A0A165ILN7"/>
<protein>
    <submittedName>
        <fullName evidence="2">Uncharacterized protein</fullName>
    </submittedName>
</protein>
<feature type="compositionally biased region" description="Low complexity" evidence="1">
    <location>
        <begin position="158"/>
        <end position="177"/>
    </location>
</feature>
<feature type="region of interest" description="Disordered" evidence="1">
    <location>
        <begin position="199"/>
        <end position="273"/>
    </location>
</feature>
<feature type="compositionally biased region" description="Basic and acidic residues" evidence="1">
    <location>
        <begin position="206"/>
        <end position="218"/>
    </location>
</feature>
<evidence type="ECO:0000256" key="1">
    <source>
        <dbReference type="SAM" id="MobiDB-lite"/>
    </source>
</evidence>
<dbReference type="OrthoDB" id="8922241at2759"/>
<feature type="region of interest" description="Disordered" evidence="1">
    <location>
        <begin position="158"/>
        <end position="180"/>
    </location>
</feature>
<dbReference type="RefSeq" id="XP_040770761.1">
    <property type="nucleotide sequence ID" value="XM_040914084.1"/>
</dbReference>
<dbReference type="GeneID" id="63831112"/>
<evidence type="ECO:0000313" key="3">
    <source>
        <dbReference type="Proteomes" id="UP000076871"/>
    </source>
</evidence>
<dbReference type="STRING" id="1314785.A0A165ILN7"/>
<dbReference type="Proteomes" id="UP000076871">
    <property type="component" value="Unassembled WGS sequence"/>
</dbReference>
<gene>
    <name evidence="2" type="ORF">LAESUDRAFT_808686</name>
</gene>
<proteinExistence type="predicted"/>
<sequence>MNSSPLCAEPSVAAAALVACDDMSSFFAACDEFYPTFLDSWIPNDGLADCFPLAEGSPTQESGTYAQATYMQATSSSDHFNPPSSIDSDFNWDLLWQPCPSAPSPFDMLYAPSPLVTDSPLSLASPMSMSFPAQGTPTISPAALSLSPVVPYNPSWQAPTPAASPVASSPGGSEGPADTVEELSSTLIQIKLAGSPVTDHNIASHFHGDQNDSSRGDNEDIPTSSRSKNRRYSPYSRPRRSKSPKGHLGSAGPSLAPAAHTRPAIPESNPRNSQVDIPEEAFYFALRKPSRGCPAHGCGYVPASGRAPDLKRHMQTHDARWGKKTWVCCGLPIAVARDRHGWKEGGLKAYEYRGREMVGGCMRTFSRRDALVRHLNNHECWGDVELTKMLSRWQGYLL</sequence>
<organism evidence="2 3">
    <name type="scientific">Laetiporus sulphureus 93-53</name>
    <dbReference type="NCBI Taxonomy" id="1314785"/>
    <lineage>
        <taxon>Eukaryota</taxon>
        <taxon>Fungi</taxon>
        <taxon>Dikarya</taxon>
        <taxon>Basidiomycota</taxon>
        <taxon>Agaricomycotina</taxon>
        <taxon>Agaricomycetes</taxon>
        <taxon>Polyporales</taxon>
        <taxon>Laetiporus</taxon>
    </lineage>
</organism>